<dbReference type="RefSeq" id="WP_200352627.1">
    <property type="nucleotide sequence ID" value="NZ_BAABHZ010000001.1"/>
</dbReference>
<organism evidence="1 2">
    <name type="scientific">Luteolibacter yonseiensis</name>
    <dbReference type="NCBI Taxonomy" id="1144680"/>
    <lineage>
        <taxon>Bacteria</taxon>
        <taxon>Pseudomonadati</taxon>
        <taxon>Verrucomicrobiota</taxon>
        <taxon>Verrucomicrobiia</taxon>
        <taxon>Verrucomicrobiales</taxon>
        <taxon>Verrucomicrobiaceae</taxon>
        <taxon>Luteolibacter</taxon>
    </lineage>
</organism>
<evidence type="ECO:0000313" key="2">
    <source>
        <dbReference type="Proteomes" id="UP000600139"/>
    </source>
</evidence>
<dbReference type="InterPro" id="IPR052715">
    <property type="entry name" value="RAYT_transposase"/>
</dbReference>
<gene>
    <name evidence="1" type="ORF">JIN84_18885</name>
</gene>
<dbReference type="EMBL" id="JAENIK010000012">
    <property type="protein sequence ID" value="MBK1817692.1"/>
    <property type="molecule type" value="Genomic_DNA"/>
</dbReference>
<comment type="caution">
    <text evidence="1">The sequence shown here is derived from an EMBL/GenBank/DDBJ whole genome shotgun (WGS) entry which is preliminary data.</text>
</comment>
<protein>
    <recommendedName>
        <fullName evidence="3">Transposase IS200-like domain-containing protein</fullName>
    </recommendedName>
</protein>
<dbReference type="GO" id="GO:0006313">
    <property type="term" value="P:DNA transposition"/>
    <property type="evidence" value="ECO:0007669"/>
    <property type="project" value="InterPro"/>
</dbReference>
<keyword evidence="2" id="KW-1185">Reference proteome</keyword>
<accession>A0A934R651</accession>
<dbReference type="PANTHER" id="PTHR36966">
    <property type="entry name" value="REP-ASSOCIATED TYROSINE TRANSPOSASE"/>
    <property type="match status" value="1"/>
</dbReference>
<dbReference type="SUPFAM" id="SSF143422">
    <property type="entry name" value="Transposase IS200-like"/>
    <property type="match status" value="1"/>
</dbReference>
<name>A0A934R651_9BACT</name>
<sequence>MPSDYLKTERLIQKHGDKLPHWQQNEAMQFVTFRLGDALPLKKVRMWKEQRSDWILAHPKPWTAEVAREYEKRFTWRIEKWLDEGSGSCLLKDLAARNALAESLMRFQGERVRHEAWVIMPNHVHLLFMPLVPLPDLIEAWKVFPPDISAAGRFGSGITGIR</sequence>
<reference evidence="1" key="1">
    <citation type="submission" date="2021-01" db="EMBL/GenBank/DDBJ databases">
        <title>Modified the classification status of verrucomicrobia.</title>
        <authorList>
            <person name="Feng X."/>
        </authorList>
    </citation>
    <scope>NUCLEOTIDE SEQUENCE</scope>
    <source>
        <strain evidence="1">JCM 18052</strain>
    </source>
</reference>
<dbReference type="Proteomes" id="UP000600139">
    <property type="component" value="Unassembled WGS sequence"/>
</dbReference>
<evidence type="ECO:0000313" key="1">
    <source>
        <dbReference type="EMBL" id="MBK1817692.1"/>
    </source>
</evidence>
<evidence type="ECO:0008006" key="3">
    <source>
        <dbReference type="Google" id="ProtNLM"/>
    </source>
</evidence>
<dbReference type="PANTHER" id="PTHR36966:SF1">
    <property type="entry name" value="REP-ASSOCIATED TYROSINE TRANSPOSASE"/>
    <property type="match status" value="1"/>
</dbReference>
<dbReference type="GO" id="GO:0043565">
    <property type="term" value="F:sequence-specific DNA binding"/>
    <property type="evidence" value="ECO:0007669"/>
    <property type="project" value="TreeGrafter"/>
</dbReference>
<proteinExistence type="predicted"/>
<dbReference type="AlphaFoldDB" id="A0A934R651"/>
<dbReference type="GO" id="GO:0004803">
    <property type="term" value="F:transposase activity"/>
    <property type="evidence" value="ECO:0007669"/>
    <property type="project" value="InterPro"/>
</dbReference>
<dbReference type="InterPro" id="IPR036515">
    <property type="entry name" value="Transposase_17_sf"/>
</dbReference>